<reference evidence="3" key="1">
    <citation type="submission" date="2024-06" db="EMBL/GenBank/DDBJ databases">
        <title>Kribbella sp. strain HUAS MG21 genome sequences.</title>
        <authorList>
            <person name="Mo P."/>
        </authorList>
    </citation>
    <scope>NUCLEOTIDE SEQUENCE</scope>
    <source>
        <strain evidence="3">HUAS MG21</strain>
    </source>
</reference>
<name>A0AAU7THP0_9ACTN</name>
<feature type="domain" description="Activator of Hsp90 ATPase homologue 1/2-like C-terminal" evidence="2">
    <location>
        <begin position="14"/>
        <end position="140"/>
    </location>
</feature>
<evidence type="ECO:0000259" key="2">
    <source>
        <dbReference type="Pfam" id="PF08327"/>
    </source>
</evidence>
<dbReference type="SUPFAM" id="SSF55961">
    <property type="entry name" value="Bet v1-like"/>
    <property type="match status" value="1"/>
</dbReference>
<dbReference type="AlphaFoldDB" id="A0AAU7THP0"/>
<accession>A0AAU7THP0</accession>
<dbReference type="InterPro" id="IPR023393">
    <property type="entry name" value="START-like_dom_sf"/>
</dbReference>
<proteinExistence type="inferred from homology"/>
<gene>
    <name evidence="3" type="ORF">ABN611_08400</name>
</gene>
<evidence type="ECO:0000313" key="3">
    <source>
        <dbReference type="EMBL" id="XBV26439.1"/>
    </source>
</evidence>
<dbReference type="InterPro" id="IPR013538">
    <property type="entry name" value="ASHA1/2-like_C"/>
</dbReference>
<comment type="similarity">
    <text evidence="1">Belongs to the AHA1 family.</text>
</comment>
<dbReference type="Gene3D" id="3.30.530.20">
    <property type="match status" value="1"/>
</dbReference>
<protein>
    <submittedName>
        <fullName evidence="3">SRPBCC domain-containing protein</fullName>
    </submittedName>
</protein>
<sequence length="144" mass="16164">MVGDRIEREIVLRHPVERVWAALTTAEGLSQWFGSVAEVELRPGGRAYFRWEDLDQETVATVAVVDPPYRFAFRWPIEGWVGDDAPMTLVTFTLEPVGDGTRLRLVESEFTQAADDVARSAHEANSQGWTVELGDLENYLDAVV</sequence>
<evidence type="ECO:0000256" key="1">
    <source>
        <dbReference type="ARBA" id="ARBA00006817"/>
    </source>
</evidence>
<dbReference type="RefSeq" id="WP_350279238.1">
    <property type="nucleotide sequence ID" value="NZ_CP158165.1"/>
</dbReference>
<organism evidence="3">
    <name type="scientific">Kribbella sp. HUAS MG21</name>
    <dbReference type="NCBI Taxonomy" id="3160966"/>
    <lineage>
        <taxon>Bacteria</taxon>
        <taxon>Bacillati</taxon>
        <taxon>Actinomycetota</taxon>
        <taxon>Actinomycetes</taxon>
        <taxon>Propionibacteriales</taxon>
        <taxon>Kribbellaceae</taxon>
        <taxon>Kribbella</taxon>
    </lineage>
</organism>
<dbReference type="Pfam" id="PF08327">
    <property type="entry name" value="AHSA1"/>
    <property type="match status" value="1"/>
</dbReference>
<dbReference type="EMBL" id="CP158165">
    <property type="protein sequence ID" value="XBV26439.1"/>
    <property type="molecule type" value="Genomic_DNA"/>
</dbReference>